<gene>
    <name evidence="2" type="ORF">UFOVP317_13</name>
</gene>
<dbReference type="EMBL" id="LR796339">
    <property type="protein sequence ID" value="CAB4137131.1"/>
    <property type="molecule type" value="Genomic_DNA"/>
</dbReference>
<feature type="transmembrane region" description="Helical" evidence="1">
    <location>
        <begin position="34"/>
        <end position="53"/>
    </location>
</feature>
<evidence type="ECO:0000256" key="1">
    <source>
        <dbReference type="SAM" id="Phobius"/>
    </source>
</evidence>
<evidence type="ECO:0000313" key="2">
    <source>
        <dbReference type="EMBL" id="CAB4137131.1"/>
    </source>
</evidence>
<reference evidence="2" key="1">
    <citation type="submission" date="2020-04" db="EMBL/GenBank/DDBJ databases">
        <authorList>
            <person name="Chiriac C."/>
            <person name="Salcher M."/>
            <person name="Ghai R."/>
            <person name="Kavagutti S V."/>
        </authorList>
    </citation>
    <scope>NUCLEOTIDE SEQUENCE</scope>
</reference>
<keyword evidence="1" id="KW-0812">Transmembrane</keyword>
<keyword evidence="1" id="KW-1133">Transmembrane helix</keyword>
<accession>A0A6J5LSM2</accession>
<evidence type="ECO:0008006" key="3">
    <source>
        <dbReference type="Google" id="ProtNLM"/>
    </source>
</evidence>
<proteinExistence type="predicted"/>
<keyword evidence="1" id="KW-0472">Membrane</keyword>
<organism evidence="2">
    <name type="scientific">uncultured Caudovirales phage</name>
    <dbReference type="NCBI Taxonomy" id="2100421"/>
    <lineage>
        <taxon>Viruses</taxon>
        <taxon>Duplodnaviria</taxon>
        <taxon>Heunggongvirae</taxon>
        <taxon>Uroviricota</taxon>
        <taxon>Caudoviricetes</taxon>
        <taxon>Peduoviridae</taxon>
        <taxon>Maltschvirus</taxon>
        <taxon>Maltschvirus maltsch</taxon>
    </lineage>
</organism>
<name>A0A6J5LSM2_9CAUD</name>
<sequence>MNFVNWLLTRLKEPSTYAGFAGLALAFGLSDAEWAAISTAVAGLAGVAAVFLSEQKPAE</sequence>
<protein>
    <recommendedName>
        <fullName evidence="3">Holin</fullName>
    </recommendedName>
</protein>